<dbReference type="EMBL" id="MN739457">
    <property type="protein sequence ID" value="QHT05660.1"/>
    <property type="molecule type" value="Genomic_DNA"/>
</dbReference>
<organism evidence="1">
    <name type="scientific">viral metagenome</name>
    <dbReference type="NCBI Taxonomy" id="1070528"/>
    <lineage>
        <taxon>unclassified sequences</taxon>
        <taxon>metagenomes</taxon>
        <taxon>organismal metagenomes</taxon>
    </lineage>
</organism>
<reference evidence="1" key="1">
    <citation type="journal article" date="2020" name="Nature">
        <title>Giant virus diversity and host interactions through global metagenomics.</title>
        <authorList>
            <person name="Schulz F."/>
            <person name="Roux S."/>
            <person name="Paez-Espino D."/>
            <person name="Jungbluth S."/>
            <person name="Walsh D.A."/>
            <person name="Denef V.J."/>
            <person name="McMahon K.D."/>
            <person name="Konstantinidis K.T."/>
            <person name="Eloe-Fadrosh E.A."/>
            <person name="Kyrpides N.C."/>
            <person name="Woyke T."/>
        </authorList>
    </citation>
    <scope>NUCLEOTIDE SEQUENCE</scope>
    <source>
        <strain evidence="1">GVMAG-M-3300021389-45</strain>
    </source>
</reference>
<name>A0A6C0CP65_9ZZZZ</name>
<protein>
    <submittedName>
        <fullName evidence="1">Uncharacterized protein</fullName>
    </submittedName>
</protein>
<dbReference type="AlphaFoldDB" id="A0A6C0CP65"/>
<sequence>MFIKWTSCCSRCEAPLSPCIKTYEKENKKFIKWYRRIRPIFMDNNHKMYSFTGLKLERVCYSCFIQKPKITPNLLKLREMGQIRHMLPRSRAKSEEELLMWFGGLLRCARKFNLNINS</sequence>
<evidence type="ECO:0000313" key="1">
    <source>
        <dbReference type="EMBL" id="QHT05660.1"/>
    </source>
</evidence>
<accession>A0A6C0CP65</accession>
<proteinExistence type="predicted"/>